<dbReference type="RefSeq" id="WP_140740188.1">
    <property type="nucleotide sequence ID" value="NZ_RCZM01000003.1"/>
</dbReference>
<organism evidence="2 3">
    <name type="scientific">Pedococcus bigeumensis</name>
    <dbReference type="NCBI Taxonomy" id="433644"/>
    <lineage>
        <taxon>Bacteria</taxon>
        <taxon>Bacillati</taxon>
        <taxon>Actinomycetota</taxon>
        <taxon>Actinomycetes</taxon>
        <taxon>Micrococcales</taxon>
        <taxon>Intrasporangiaceae</taxon>
        <taxon>Pedococcus</taxon>
    </lineage>
</organism>
<feature type="compositionally biased region" description="Low complexity" evidence="1">
    <location>
        <begin position="180"/>
        <end position="189"/>
    </location>
</feature>
<accession>A0A502CWZ9</accession>
<evidence type="ECO:0000313" key="2">
    <source>
        <dbReference type="EMBL" id="TPG17184.1"/>
    </source>
</evidence>
<dbReference type="EMBL" id="RCZM01000003">
    <property type="protein sequence ID" value="TPG17184.1"/>
    <property type="molecule type" value="Genomic_DNA"/>
</dbReference>
<dbReference type="AlphaFoldDB" id="A0A502CWZ9"/>
<feature type="compositionally biased region" description="Basic and acidic residues" evidence="1">
    <location>
        <begin position="85"/>
        <end position="122"/>
    </location>
</feature>
<keyword evidence="3" id="KW-1185">Reference proteome</keyword>
<evidence type="ECO:0000313" key="3">
    <source>
        <dbReference type="Proteomes" id="UP000317722"/>
    </source>
</evidence>
<comment type="caution">
    <text evidence="2">The sequence shown here is derived from an EMBL/GenBank/DDBJ whole genome shotgun (WGS) entry which is preliminary data.</text>
</comment>
<name>A0A502CWZ9_9MICO</name>
<feature type="compositionally biased region" description="Acidic residues" evidence="1">
    <location>
        <begin position="70"/>
        <end position="79"/>
    </location>
</feature>
<evidence type="ECO:0000256" key="1">
    <source>
        <dbReference type="SAM" id="MobiDB-lite"/>
    </source>
</evidence>
<gene>
    <name evidence="2" type="ORF">EAH86_10500</name>
</gene>
<reference evidence="2 3" key="1">
    <citation type="journal article" date="2019" name="Environ. Microbiol.">
        <title>Species interactions and distinct microbial communities in high Arctic permafrost affected cryosols are associated with the CH4 and CO2 gas fluxes.</title>
        <authorList>
            <person name="Altshuler I."/>
            <person name="Hamel J."/>
            <person name="Turney S."/>
            <person name="Magnuson E."/>
            <person name="Levesque R."/>
            <person name="Greer C."/>
            <person name="Whyte L.G."/>
        </authorList>
    </citation>
    <scope>NUCLEOTIDE SEQUENCE [LARGE SCALE GENOMIC DNA]</scope>
    <source>
        <strain evidence="2 3">S9.3A</strain>
    </source>
</reference>
<protein>
    <submittedName>
        <fullName evidence="2">Uncharacterized protein</fullName>
    </submittedName>
</protein>
<dbReference type="Proteomes" id="UP000317722">
    <property type="component" value="Unassembled WGS sequence"/>
</dbReference>
<feature type="compositionally biased region" description="Basic and acidic residues" evidence="1">
    <location>
        <begin position="160"/>
        <end position="170"/>
    </location>
</feature>
<feature type="region of interest" description="Disordered" evidence="1">
    <location>
        <begin position="1"/>
        <end position="205"/>
    </location>
</feature>
<proteinExistence type="predicted"/>
<dbReference type="OrthoDB" id="4871889at2"/>
<feature type="compositionally biased region" description="Basic and acidic residues" evidence="1">
    <location>
        <begin position="195"/>
        <end position="204"/>
    </location>
</feature>
<sequence>MSTTPEPANPEPTPRSDVAAETTDTAKPPVDETETEAAESPETSQVDEASTSRDEADDSPTEAQDRSESDPDSDTDSETESAAADDSKSASDAEADSKDEGDSDEDRQRAAEEFAAEHDPANHDIAAGEEFRQPGDWTAEDGGPQVWDSEGNLSSEDDKDEGKDNAKDNDSESESDAADAQDQPSADSSGNGGRRVSELEEVRDGGYSVGSAATIHDGAMPFGHPVKAWEDTKTFVTEDHDHYEEAEPHVWFADAEAAQRAGFQPAD</sequence>